<reference evidence="2 3" key="1">
    <citation type="journal article" date="2009" name="Stand. Genomic Sci.">
        <title>Complete genome sequence of Catenulispora acidiphila type strain (ID 139908).</title>
        <authorList>
            <person name="Copeland A."/>
            <person name="Lapidus A."/>
            <person name="Glavina Del Rio T."/>
            <person name="Nolan M."/>
            <person name="Lucas S."/>
            <person name="Chen F."/>
            <person name="Tice H."/>
            <person name="Cheng J.F."/>
            <person name="Bruce D."/>
            <person name="Goodwin L."/>
            <person name="Pitluck S."/>
            <person name="Mikhailova N."/>
            <person name="Pati A."/>
            <person name="Ivanova N."/>
            <person name="Mavromatis K."/>
            <person name="Chen A."/>
            <person name="Palaniappan K."/>
            <person name="Chain P."/>
            <person name="Land M."/>
            <person name="Hauser L."/>
            <person name="Chang Y.J."/>
            <person name="Jeffries C.D."/>
            <person name="Chertkov O."/>
            <person name="Brettin T."/>
            <person name="Detter J.C."/>
            <person name="Han C."/>
            <person name="Ali Z."/>
            <person name="Tindall B.J."/>
            <person name="Goker M."/>
            <person name="Bristow J."/>
            <person name="Eisen J.A."/>
            <person name="Markowitz V."/>
            <person name="Hugenholtz P."/>
            <person name="Kyrpides N.C."/>
            <person name="Klenk H.P."/>
        </authorList>
    </citation>
    <scope>NUCLEOTIDE SEQUENCE [LARGE SCALE GENOMIC DNA]</scope>
    <source>
        <strain evidence="3">DSM 44928 / JCM 14897 / NBRC 102108 / NRRL B-24433 / ID139908</strain>
    </source>
</reference>
<name>C7QEX4_CATAD</name>
<dbReference type="PANTHER" id="PTHR37305">
    <property type="entry name" value="INTEGRAL MEMBRANE PROTEIN-RELATED"/>
    <property type="match status" value="1"/>
</dbReference>
<sequence>MSVPERRSAFADALHAEWTKLRTVSAPAWLLAAAVVLTVGLSAVSASTVTCDGVGCDEDPATVGLLGVLLGQAVVAVLAVLVVGEEYGTGMIRVTFAAMPRREVVLAAKAAVVAAVTAVAGVLAVAASALVALVLLPGNGFTAANGYRHLATAATLRASFGSVLYLVLVALLSVGVTALLRDSAAAVGAVLGLLYLFPVLIQVITNPVWHRHALQIAPMQAGLDVQGTIDLASQPLSPWQGIGVLTLWALGALGLGGLTLRLRDA</sequence>
<dbReference type="EMBL" id="CP001700">
    <property type="protein sequence ID" value="ACU74732.1"/>
    <property type="molecule type" value="Genomic_DNA"/>
</dbReference>
<feature type="transmembrane region" description="Helical" evidence="1">
    <location>
        <begin position="239"/>
        <end position="260"/>
    </location>
</feature>
<keyword evidence="1" id="KW-0472">Membrane</keyword>
<evidence type="ECO:0000313" key="3">
    <source>
        <dbReference type="Proteomes" id="UP000000851"/>
    </source>
</evidence>
<protein>
    <recommendedName>
        <fullName evidence="4">ABC transporter transmembrane protein</fullName>
    </recommendedName>
</protein>
<accession>C7QEX4</accession>
<keyword evidence="1" id="KW-1133">Transmembrane helix</keyword>
<evidence type="ECO:0000256" key="1">
    <source>
        <dbReference type="SAM" id="Phobius"/>
    </source>
</evidence>
<feature type="transmembrane region" description="Helical" evidence="1">
    <location>
        <begin position="104"/>
        <end position="136"/>
    </location>
</feature>
<dbReference type="HOGENOM" id="CLU_051674_1_1_11"/>
<organism evidence="2 3">
    <name type="scientific">Catenulispora acidiphila (strain DSM 44928 / JCM 14897 / NBRC 102108 / NRRL B-24433 / ID139908)</name>
    <dbReference type="NCBI Taxonomy" id="479433"/>
    <lineage>
        <taxon>Bacteria</taxon>
        <taxon>Bacillati</taxon>
        <taxon>Actinomycetota</taxon>
        <taxon>Actinomycetes</taxon>
        <taxon>Catenulisporales</taxon>
        <taxon>Catenulisporaceae</taxon>
        <taxon>Catenulispora</taxon>
    </lineage>
</organism>
<dbReference type="Proteomes" id="UP000000851">
    <property type="component" value="Chromosome"/>
</dbReference>
<keyword evidence="3" id="KW-1185">Reference proteome</keyword>
<gene>
    <name evidence="2" type="ordered locus">Caci_5874</name>
</gene>
<feature type="transmembrane region" description="Helical" evidence="1">
    <location>
        <begin position="187"/>
        <end position="205"/>
    </location>
</feature>
<keyword evidence="1" id="KW-0812">Transmembrane</keyword>
<dbReference type="eggNOG" id="COG1277">
    <property type="taxonomic scope" value="Bacteria"/>
</dbReference>
<evidence type="ECO:0000313" key="2">
    <source>
        <dbReference type="EMBL" id="ACU74732.1"/>
    </source>
</evidence>
<proteinExistence type="predicted"/>
<feature type="transmembrane region" description="Helical" evidence="1">
    <location>
        <begin position="28"/>
        <end position="49"/>
    </location>
</feature>
<dbReference type="PANTHER" id="PTHR37305:SF1">
    <property type="entry name" value="MEMBRANE PROTEIN"/>
    <property type="match status" value="1"/>
</dbReference>
<dbReference type="RefSeq" id="WP_015794461.1">
    <property type="nucleotide sequence ID" value="NC_013131.1"/>
</dbReference>
<dbReference type="InParanoid" id="C7QEX4"/>
<dbReference type="AlphaFoldDB" id="C7QEX4"/>
<feature type="transmembrane region" description="Helical" evidence="1">
    <location>
        <begin position="156"/>
        <end position="180"/>
    </location>
</feature>
<dbReference type="STRING" id="479433.Caci_5874"/>
<dbReference type="KEGG" id="cai:Caci_5874"/>
<dbReference type="Pfam" id="PF12730">
    <property type="entry name" value="ABC2_membrane_4"/>
    <property type="match status" value="1"/>
</dbReference>
<evidence type="ECO:0008006" key="4">
    <source>
        <dbReference type="Google" id="ProtNLM"/>
    </source>
</evidence>
<feature type="transmembrane region" description="Helical" evidence="1">
    <location>
        <begin position="61"/>
        <end position="83"/>
    </location>
</feature>